<keyword evidence="6 7" id="KW-0998">Cell outer membrane</keyword>
<name>G8T8M3_NIAKG</name>
<evidence type="ECO:0000256" key="5">
    <source>
        <dbReference type="ARBA" id="ARBA00023136"/>
    </source>
</evidence>
<dbReference type="KEGG" id="nko:Niako_3911"/>
<organism evidence="10 11">
    <name type="scientific">Niastella koreensis (strain DSM 17620 / KACC 11465 / NBRC 106392 / GR20-10)</name>
    <dbReference type="NCBI Taxonomy" id="700598"/>
    <lineage>
        <taxon>Bacteria</taxon>
        <taxon>Pseudomonadati</taxon>
        <taxon>Bacteroidota</taxon>
        <taxon>Chitinophagia</taxon>
        <taxon>Chitinophagales</taxon>
        <taxon>Chitinophagaceae</taxon>
        <taxon>Niastella</taxon>
    </lineage>
</organism>
<proteinExistence type="inferred from homology"/>
<dbReference type="PATRIC" id="fig|700598.3.peg.3989"/>
<dbReference type="SUPFAM" id="SSF49464">
    <property type="entry name" value="Carboxypeptidase regulatory domain-like"/>
    <property type="match status" value="1"/>
</dbReference>
<evidence type="ECO:0000259" key="9">
    <source>
        <dbReference type="Pfam" id="PF07715"/>
    </source>
</evidence>
<dbReference type="Gene3D" id="2.170.130.10">
    <property type="entry name" value="TonB-dependent receptor, plug domain"/>
    <property type="match status" value="1"/>
</dbReference>
<dbReference type="Pfam" id="PF07715">
    <property type="entry name" value="Plug"/>
    <property type="match status" value="1"/>
</dbReference>
<dbReference type="InterPro" id="IPR008969">
    <property type="entry name" value="CarboxyPept-like_regulatory"/>
</dbReference>
<dbReference type="STRING" id="700598.Niako_3911"/>
<dbReference type="SUPFAM" id="SSF56935">
    <property type="entry name" value="Porins"/>
    <property type="match status" value="1"/>
</dbReference>
<dbReference type="HOGENOM" id="CLU_004317_2_1_10"/>
<feature type="domain" description="TonB-dependent receptor plug" evidence="9">
    <location>
        <begin position="138"/>
        <end position="266"/>
    </location>
</feature>
<dbReference type="InterPro" id="IPR039426">
    <property type="entry name" value="TonB-dep_rcpt-like"/>
</dbReference>
<evidence type="ECO:0000256" key="1">
    <source>
        <dbReference type="ARBA" id="ARBA00004571"/>
    </source>
</evidence>
<dbReference type="AlphaFoldDB" id="G8T8M3"/>
<evidence type="ECO:0000256" key="8">
    <source>
        <dbReference type="SAM" id="SignalP"/>
    </source>
</evidence>
<evidence type="ECO:0000256" key="4">
    <source>
        <dbReference type="ARBA" id="ARBA00022692"/>
    </source>
</evidence>
<evidence type="ECO:0000256" key="7">
    <source>
        <dbReference type="PROSITE-ProRule" id="PRU01360"/>
    </source>
</evidence>
<protein>
    <submittedName>
        <fullName evidence="10">TonB-dependent receptor plug</fullName>
    </submittedName>
</protein>
<dbReference type="Pfam" id="PF13715">
    <property type="entry name" value="CarbopepD_reg_2"/>
    <property type="match status" value="1"/>
</dbReference>
<dbReference type="eggNOG" id="COG4771">
    <property type="taxonomic scope" value="Bacteria"/>
</dbReference>
<dbReference type="PROSITE" id="PS52016">
    <property type="entry name" value="TONB_DEPENDENT_REC_3"/>
    <property type="match status" value="1"/>
</dbReference>
<feature type="chain" id="PRO_5003517031" evidence="8">
    <location>
        <begin position="43"/>
        <end position="1077"/>
    </location>
</feature>
<evidence type="ECO:0000256" key="2">
    <source>
        <dbReference type="ARBA" id="ARBA00022448"/>
    </source>
</evidence>
<accession>G8T8M3</accession>
<dbReference type="EMBL" id="CP003178">
    <property type="protein sequence ID" value="AEW00195.1"/>
    <property type="molecule type" value="Genomic_DNA"/>
</dbReference>
<dbReference type="GO" id="GO:0009279">
    <property type="term" value="C:cell outer membrane"/>
    <property type="evidence" value="ECO:0007669"/>
    <property type="project" value="UniProtKB-SubCell"/>
</dbReference>
<dbReference type="InterPro" id="IPR037066">
    <property type="entry name" value="Plug_dom_sf"/>
</dbReference>
<comment type="subcellular location">
    <subcellularLocation>
        <location evidence="1 7">Cell outer membrane</location>
        <topology evidence="1 7">Multi-pass membrane protein</topology>
    </subcellularLocation>
</comment>
<dbReference type="NCBIfam" id="TIGR04057">
    <property type="entry name" value="SusC_RagA_signa"/>
    <property type="match status" value="1"/>
</dbReference>
<keyword evidence="4 7" id="KW-0812">Transmembrane</keyword>
<dbReference type="InterPro" id="IPR036942">
    <property type="entry name" value="Beta-barrel_TonB_sf"/>
</dbReference>
<feature type="signal peptide" evidence="8">
    <location>
        <begin position="1"/>
        <end position="42"/>
    </location>
</feature>
<sequence length="1077" mass="117488">MRKFTRLLQAVKKPKSNSMRKWKLFSLVMFATLNMITNTLMAQGVPINGTVLAEDGTPLPGVTVTLVGTSHATVTDMKGAFTLTAKEGAMLEFSYVGYSRQKIKATAGMQVHMVMGDNGQMQDVVVTAMGIKKERKALGYSVTELNAGELMKNKNTNVVNSLVGKVPGVNVTQFSGAAGAGASITIRGGNSTSENRQNSPLFVVDGVIYDNSTQPTGNSGTDGATRSNTTYSNRVMDINPEDIESLSVLKGAAAAALYGSRAADGVIIITTKKGAEGTVKVSVASKVVSSWANKLPEAQTQFANGSYPSINGVLNTNTYSNWGLPVGPSDTIYNNIKDFFQHGITYDNNVNVSGGSKNGSFYLSGSNFKQTGILPNTGYNKTTFRFNGEQKYGALTLNANVAYSVANTDRTLTTSGLYGGGGNGAMGAVYTWPQVFNMSNYQNPDGTQYRKLAGALPLESDVDNPYWIVNKDRLTSQTKRITGGINASYKIANWWDVIARLGYDQYYTNDYSYTAPGSAVIQMYQNGRLSKNQVSYAYTTTTLMSNWHKTFKGFDTHLMLGTTSENTDGTSQNHWGYNFISANNISFLNFAPTNQFFRDNVSKKRLVGAYGEVGVSYKDIAFLTATARNDWSSTLPQDHWSYFYPSISGSFVFTQLIPDIPYLSFGKVRASWARVGKDATPYVTSTYLNSPINYGSFVGVGNQYTKGNPYLMPEIQNSWEVGGELRFLKNRIGLDYTYYHSETSNQIASPRLSNTSGYILMSINSGSVINKGMEVALTGKAISQKDFTWDVMLNFSYNKGRLGNFLPGVSYFYPTDAQFGSVKAASIPNGGYFLGMTGTTLLRETDANKKEIPNGRYLVDPLTGLYKTNTNNPIVGNREPSWLAGFNNTFRYKHFILSVLFDVRKGGDVYNGTDYAMVLNGLSKKTLLNNRQSVTVTGVNAVTGADFDQTYEADKSYVINGQTVSGKYIIQRYWSSTESGVGSYVQNSMNFITSVNWVKLRSLSLTYDFTSMLKNKKIFKEISATAIGYNLHTWTNYKGMDPEVSAAGGTGGSGSTGIDYLGVPAVASFTLGVNMTF</sequence>
<keyword evidence="5 7" id="KW-0472">Membrane</keyword>
<dbReference type="eggNOG" id="COG4206">
    <property type="taxonomic scope" value="Bacteria"/>
</dbReference>
<evidence type="ECO:0000256" key="6">
    <source>
        <dbReference type="ARBA" id="ARBA00023237"/>
    </source>
</evidence>
<keyword evidence="3 7" id="KW-1134">Transmembrane beta strand</keyword>
<dbReference type="Gene3D" id="2.40.170.20">
    <property type="entry name" value="TonB-dependent receptor, beta-barrel domain"/>
    <property type="match status" value="1"/>
</dbReference>
<evidence type="ECO:0000313" key="11">
    <source>
        <dbReference type="Proteomes" id="UP000005438"/>
    </source>
</evidence>
<reference evidence="10 11" key="1">
    <citation type="submission" date="2011-12" db="EMBL/GenBank/DDBJ databases">
        <title>The complete genome of Niastella koreensis GR20-10.</title>
        <authorList>
            <consortium name="US DOE Joint Genome Institute (JGI-PGF)"/>
            <person name="Lucas S."/>
            <person name="Han J."/>
            <person name="Lapidus A."/>
            <person name="Bruce D."/>
            <person name="Goodwin L."/>
            <person name="Pitluck S."/>
            <person name="Peters L."/>
            <person name="Kyrpides N."/>
            <person name="Mavromatis K."/>
            <person name="Ivanova N."/>
            <person name="Mikhailova N."/>
            <person name="Davenport K."/>
            <person name="Saunders E."/>
            <person name="Detter J.C."/>
            <person name="Tapia R."/>
            <person name="Han C."/>
            <person name="Land M."/>
            <person name="Hauser L."/>
            <person name="Markowitz V."/>
            <person name="Cheng J.-F."/>
            <person name="Hugenholtz P."/>
            <person name="Woyke T."/>
            <person name="Wu D."/>
            <person name="Tindall B."/>
            <person name="Pomrenke H."/>
            <person name="Brambilla E."/>
            <person name="Klenk H.-P."/>
            <person name="Eisen J.A."/>
        </authorList>
    </citation>
    <scope>NUCLEOTIDE SEQUENCE [LARGE SCALE GENOMIC DNA]</scope>
    <source>
        <strain evidence="11">DSM 17620 / KACC 11465 / NBRC 106392 / GR20-10</strain>
    </source>
</reference>
<dbReference type="InterPro" id="IPR023996">
    <property type="entry name" value="TonB-dep_OMP_SusC/RagA"/>
</dbReference>
<keyword evidence="8" id="KW-0732">Signal</keyword>
<keyword evidence="10" id="KW-0675">Receptor</keyword>
<comment type="similarity">
    <text evidence="7">Belongs to the TonB-dependent receptor family.</text>
</comment>
<dbReference type="InterPro" id="IPR012910">
    <property type="entry name" value="Plug_dom"/>
</dbReference>
<keyword evidence="2 7" id="KW-0813">Transport</keyword>
<evidence type="ECO:0000313" key="10">
    <source>
        <dbReference type="EMBL" id="AEW00195.1"/>
    </source>
</evidence>
<dbReference type="Proteomes" id="UP000005438">
    <property type="component" value="Chromosome"/>
</dbReference>
<dbReference type="InterPro" id="IPR023997">
    <property type="entry name" value="TonB-dep_OMP_SusC/RagA_CS"/>
</dbReference>
<gene>
    <name evidence="10" type="ordered locus">Niako_3911</name>
</gene>
<dbReference type="Gene3D" id="2.60.40.1120">
    <property type="entry name" value="Carboxypeptidase-like, regulatory domain"/>
    <property type="match status" value="1"/>
</dbReference>
<evidence type="ECO:0000256" key="3">
    <source>
        <dbReference type="ARBA" id="ARBA00022452"/>
    </source>
</evidence>
<dbReference type="NCBIfam" id="TIGR04056">
    <property type="entry name" value="OMP_RagA_SusC"/>
    <property type="match status" value="1"/>
</dbReference>